<dbReference type="SMART" id="SM00267">
    <property type="entry name" value="GGDEF"/>
    <property type="match status" value="1"/>
</dbReference>
<dbReference type="InterPro" id="IPR029016">
    <property type="entry name" value="GAF-like_dom_sf"/>
</dbReference>
<dbReference type="EC" id="2.7.7.65" evidence="1"/>
<comment type="caution">
    <text evidence="5">The sequence shown here is derived from an EMBL/GenBank/DDBJ whole genome shotgun (WGS) entry which is preliminary data.</text>
</comment>
<dbReference type="SUPFAM" id="SSF55073">
    <property type="entry name" value="Nucleotide cyclase"/>
    <property type="match status" value="1"/>
</dbReference>
<dbReference type="InterPro" id="IPR029787">
    <property type="entry name" value="Nucleotide_cyclase"/>
</dbReference>
<keyword evidence="6" id="KW-1185">Reference proteome</keyword>
<evidence type="ECO:0000313" key="6">
    <source>
        <dbReference type="Proteomes" id="UP000294614"/>
    </source>
</evidence>
<comment type="catalytic activity">
    <reaction evidence="2">
        <text>2 GTP = 3',3'-c-di-GMP + 2 diphosphate</text>
        <dbReference type="Rhea" id="RHEA:24898"/>
        <dbReference type="ChEBI" id="CHEBI:33019"/>
        <dbReference type="ChEBI" id="CHEBI:37565"/>
        <dbReference type="ChEBI" id="CHEBI:58805"/>
        <dbReference type="EC" id="2.7.7.65"/>
    </reaction>
</comment>
<feature type="coiled-coil region" evidence="3">
    <location>
        <begin position="4"/>
        <end position="31"/>
    </location>
</feature>
<feature type="domain" description="GGDEF" evidence="4">
    <location>
        <begin position="217"/>
        <end position="349"/>
    </location>
</feature>
<accession>A0A4V2PRN4</accession>
<dbReference type="EMBL" id="SMGG01000006">
    <property type="protein sequence ID" value="TCK59521.1"/>
    <property type="molecule type" value="Genomic_DNA"/>
</dbReference>
<dbReference type="AlphaFoldDB" id="A0A4V2PRN4"/>
<evidence type="ECO:0000256" key="2">
    <source>
        <dbReference type="ARBA" id="ARBA00034247"/>
    </source>
</evidence>
<dbReference type="RefSeq" id="WP_132874428.1">
    <property type="nucleotide sequence ID" value="NZ_SMGG01000006.1"/>
</dbReference>
<dbReference type="NCBIfam" id="TIGR00254">
    <property type="entry name" value="GGDEF"/>
    <property type="match status" value="1"/>
</dbReference>
<dbReference type="SUPFAM" id="SSF55781">
    <property type="entry name" value="GAF domain-like"/>
    <property type="match status" value="1"/>
</dbReference>
<gene>
    <name evidence="5" type="ORF">C8D98_2455</name>
</gene>
<evidence type="ECO:0000256" key="3">
    <source>
        <dbReference type="SAM" id="Coils"/>
    </source>
</evidence>
<name>A0A4V2PRN4_9BACT</name>
<dbReference type="InterPro" id="IPR050469">
    <property type="entry name" value="Diguanylate_Cyclase"/>
</dbReference>
<sequence length="349" mass="40230">MNKLNNIIRENAELKEEMNRLMELVKRNQVKHEGFRTVEFSFLLAESLREIIEKPLHYLEDIFDVDRAVLCVNKDIMNFDRETDNIGHRVYFMDSSAFKAFFLERRPYTGESRLNLVSEFDVYEDMESYLIAPLFHGEDIIGSINLYSKEASKYGGEVSTDFMKDLSAIVSVSLQKMYNTELIFRQTRTDFMTGTYNKLAMAEFLEKLMAEYRRYGRGFYFVLLDIDNFKQINDSCGHLTGDNVIREIAEEIKAGLRTSDVLGRFGGDEYFLILPNHETSDMFTLVERLQDIGKKVFNTYGFDFASMSGGVVAVPGDIKPEDSPEDVVRIADGRLYYSKKNGKGFFTGV</sequence>
<dbReference type="PANTHER" id="PTHR45138:SF9">
    <property type="entry name" value="DIGUANYLATE CYCLASE DGCM-RELATED"/>
    <property type="match status" value="1"/>
</dbReference>
<dbReference type="Gene3D" id="3.30.70.270">
    <property type="match status" value="1"/>
</dbReference>
<dbReference type="InterPro" id="IPR043128">
    <property type="entry name" value="Rev_trsase/Diguanyl_cyclase"/>
</dbReference>
<keyword evidence="3" id="KW-0175">Coiled coil</keyword>
<dbReference type="PROSITE" id="PS50887">
    <property type="entry name" value="GGDEF"/>
    <property type="match status" value="1"/>
</dbReference>
<dbReference type="PANTHER" id="PTHR45138">
    <property type="entry name" value="REGULATORY COMPONENTS OF SENSORY TRANSDUCTION SYSTEM"/>
    <property type="match status" value="1"/>
</dbReference>
<dbReference type="OrthoDB" id="9776960at2"/>
<reference evidence="5 6" key="1">
    <citation type="submission" date="2019-03" db="EMBL/GenBank/DDBJ databases">
        <title>Genomic Encyclopedia of Type Strains, Phase IV (KMG-IV): sequencing the most valuable type-strain genomes for metagenomic binning, comparative biology and taxonomic classification.</title>
        <authorList>
            <person name="Goeker M."/>
        </authorList>
    </citation>
    <scope>NUCLEOTIDE SEQUENCE [LARGE SCALE GENOMIC DNA]</scope>
    <source>
        <strain evidence="5 6">DSM 24984</strain>
    </source>
</reference>
<evidence type="ECO:0000256" key="1">
    <source>
        <dbReference type="ARBA" id="ARBA00012528"/>
    </source>
</evidence>
<evidence type="ECO:0000259" key="4">
    <source>
        <dbReference type="PROSITE" id="PS50887"/>
    </source>
</evidence>
<dbReference type="Pfam" id="PF00990">
    <property type="entry name" value="GGDEF"/>
    <property type="match status" value="1"/>
</dbReference>
<protein>
    <recommendedName>
        <fullName evidence="1">diguanylate cyclase</fullName>
        <ecNumber evidence="1">2.7.7.65</ecNumber>
    </recommendedName>
</protein>
<dbReference type="Gene3D" id="3.30.450.40">
    <property type="match status" value="1"/>
</dbReference>
<dbReference type="InterPro" id="IPR000160">
    <property type="entry name" value="GGDEF_dom"/>
</dbReference>
<dbReference type="Proteomes" id="UP000294614">
    <property type="component" value="Unassembled WGS sequence"/>
</dbReference>
<evidence type="ECO:0000313" key="5">
    <source>
        <dbReference type="EMBL" id="TCK59521.1"/>
    </source>
</evidence>
<dbReference type="GO" id="GO:0052621">
    <property type="term" value="F:diguanylate cyclase activity"/>
    <property type="evidence" value="ECO:0007669"/>
    <property type="project" value="UniProtKB-EC"/>
</dbReference>
<dbReference type="CDD" id="cd01949">
    <property type="entry name" value="GGDEF"/>
    <property type="match status" value="1"/>
</dbReference>
<proteinExistence type="predicted"/>
<organism evidence="5 6">
    <name type="scientific">Seleniivibrio woodruffii</name>
    <dbReference type="NCBI Taxonomy" id="1078050"/>
    <lineage>
        <taxon>Bacteria</taxon>
        <taxon>Pseudomonadati</taxon>
        <taxon>Deferribacterota</taxon>
        <taxon>Deferribacteres</taxon>
        <taxon>Deferribacterales</taxon>
        <taxon>Geovibrionaceae</taxon>
        <taxon>Seleniivibrio</taxon>
    </lineage>
</organism>